<dbReference type="Pfam" id="PF03471">
    <property type="entry name" value="CorC_HlyC"/>
    <property type="match status" value="1"/>
</dbReference>
<dbReference type="Pfam" id="PF01595">
    <property type="entry name" value="CNNM"/>
    <property type="match status" value="1"/>
</dbReference>
<dbReference type="AlphaFoldDB" id="A0A2U3QIB2"/>
<dbReference type="SUPFAM" id="SSF56176">
    <property type="entry name" value="FAD-binding/transporter-associated domain-like"/>
    <property type="match status" value="1"/>
</dbReference>
<dbReference type="SMART" id="SM00116">
    <property type="entry name" value="CBS"/>
    <property type="match status" value="2"/>
</dbReference>
<dbReference type="PANTHER" id="PTHR43099:SF2">
    <property type="entry name" value="UPF0053 PROTEIN YRKA"/>
    <property type="match status" value="1"/>
</dbReference>
<dbReference type="GO" id="GO:0005886">
    <property type="term" value="C:plasma membrane"/>
    <property type="evidence" value="ECO:0007669"/>
    <property type="project" value="UniProtKB-SubCell"/>
</dbReference>
<dbReference type="FunFam" id="3.10.580.10:FF:000002">
    <property type="entry name" value="Magnesium/cobalt efflux protein CorC"/>
    <property type="match status" value="1"/>
</dbReference>
<dbReference type="InterPro" id="IPR044751">
    <property type="entry name" value="Ion_transp-like_CBS"/>
</dbReference>
<dbReference type="PANTHER" id="PTHR43099">
    <property type="entry name" value="UPF0053 PROTEIN YRKA"/>
    <property type="match status" value="1"/>
</dbReference>
<dbReference type="InterPro" id="IPR051676">
    <property type="entry name" value="UPF0053_domain"/>
</dbReference>
<keyword evidence="5 9" id="KW-1133">Transmembrane helix</keyword>
<evidence type="ECO:0000313" key="13">
    <source>
        <dbReference type="EMBL" id="SPQ01118.1"/>
    </source>
</evidence>
<evidence type="ECO:0000256" key="3">
    <source>
        <dbReference type="ARBA" id="ARBA00022692"/>
    </source>
</evidence>
<evidence type="ECO:0000256" key="9">
    <source>
        <dbReference type="PROSITE-ProRule" id="PRU01193"/>
    </source>
</evidence>
<dbReference type="InterPro" id="IPR046342">
    <property type="entry name" value="CBS_dom_sf"/>
</dbReference>
<feature type="transmembrane region" description="Helical" evidence="10">
    <location>
        <begin position="133"/>
        <end position="155"/>
    </location>
</feature>
<sequence length="428" mass="47586">MTLEIFFILVFLILNGFFAASEIAVVTARKSFVKQLLEKGSHRAATLLKLQAEPDRLLATVQIGVTVMGSIASAIGGAASIKMLKPALANIPFLASFAEPLSLAITVLVISYFTLIIGELVPKSIALRNPERVGLFVAGPISFISRISSVFVTILTESTNLILSPFGTKAYSERSFISEEEIKLLIEEGKDRGIFEPTEQELIHSVFRFTDISVKGVIVPSPQMVAFNINDSPETIIRKIAEENFSRYPVYDKDRSDIKGILYSKDVFNALAYKREIRIADLLHFALFVPESMKISTLMRDMQKKRLHMGIVVDEYGAVSGLVTIEDLLEEIVGEIRDEYDTETPVQLLKSGSMLIDASLAIRDLNEDYHFDIPESNEYDTLGGFLLTGFQKFPSVGDSLNTDSRKFTIVNMKGRRILKVRADSKPEA</sequence>
<dbReference type="InterPro" id="IPR016169">
    <property type="entry name" value="FAD-bd_PCMH_sub2"/>
</dbReference>
<feature type="domain" description="CBS" evidence="11">
    <location>
        <begin position="282"/>
        <end position="339"/>
    </location>
</feature>
<evidence type="ECO:0000256" key="8">
    <source>
        <dbReference type="PROSITE-ProRule" id="PRU00703"/>
    </source>
</evidence>
<organism evidence="13 14">
    <name type="scientific">Candidatus Sulfobium mesophilum</name>
    <dbReference type="NCBI Taxonomy" id="2016548"/>
    <lineage>
        <taxon>Bacteria</taxon>
        <taxon>Pseudomonadati</taxon>
        <taxon>Nitrospirota</taxon>
        <taxon>Nitrospiria</taxon>
        <taxon>Nitrospirales</taxon>
        <taxon>Nitrospiraceae</taxon>
        <taxon>Candidatus Sulfobium</taxon>
    </lineage>
</organism>
<name>A0A2U3QIB2_9BACT</name>
<dbReference type="PROSITE" id="PS51371">
    <property type="entry name" value="CBS"/>
    <property type="match status" value="2"/>
</dbReference>
<evidence type="ECO:0000256" key="5">
    <source>
        <dbReference type="ARBA" id="ARBA00022989"/>
    </source>
</evidence>
<dbReference type="EMBL" id="OUUY01000090">
    <property type="protein sequence ID" value="SPQ01118.1"/>
    <property type="molecule type" value="Genomic_DNA"/>
</dbReference>
<dbReference type="SUPFAM" id="SSF54631">
    <property type="entry name" value="CBS-domain pair"/>
    <property type="match status" value="1"/>
</dbReference>
<keyword evidence="14" id="KW-1185">Reference proteome</keyword>
<evidence type="ECO:0000259" key="12">
    <source>
        <dbReference type="PROSITE" id="PS51846"/>
    </source>
</evidence>
<dbReference type="Proteomes" id="UP000245125">
    <property type="component" value="Unassembled WGS sequence"/>
</dbReference>
<dbReference type="SMART" id="SM01091">
    <property type="entry name" value="CorC_HlyC"/>
    <property type="match status" value="1"/>
</dbReference>
<evidence type="ECO:0000259" key="11">
    <source>
        <dbReference type="PROSITE" id="PS51371"/>
    </source>
</evidence>
<evidence type="ECO:0000256" key="1">
    <source>
        <dbReference type="ARBA" id="ARBA00004651"/>
    </source>
</evidence>
<reference evidence="14" key="1">
    <citation type="submission" date="2018-03" db="EMBL/GenBank/DDBJ databases">
        <authorList>
            <person name="Zecchin S."/>
        </authorList>
    </citation>
    <scope>NUCLEOTIDE SEQUENCE [LARGE SCALE GENOMIC DNA]</scope>
</reference>
<keyword evidence="6 8" id="KW-0129">CBS domain</keyword>
<feature type="domain" description="CBS" evidence="11">
    <location>
        <begin position="220"/>
        <end position="277"/>
    </location>
</feature>
<dbReference type="OrthoDB" id="9798188at2"/>
<evidence type="ECO:0000256" key="7">
    <source>
        <dbReference type="ARBA" id="ARBA00023136"/>
    </source>
</evidence>
<accession>A0A2U3QIB2</accession>
<keyword evidence="3 9" id="KW-0812">Transmembrane</keyword>
<dbReference type="InterPro" id="IPR005170">
    <property type="entry name" value="Transptr-assoc_dom"/>
</dbReference>
<dbReference type="Gene3D" id="3.30.465.10">
    <property type="match status" value="1"/>
</dbReference>
<keyword evidence="7 9" id="KW-0472">Membrane</keyword>
<evidence type="ECO:0000256" key="4">
    <source>
        <dbReference type="ARBA" id="ARBA00022737"/>
    </source>
</evidence>
<dbReference type="Gene3D" id="3.10.580.10">
    <property type="entry name" value="CBS-domain"/>
    <property type="match status" value="1"/>
</dbReference>
<evidence type="ECO:0000256" key="10">
    <source>
        <dbReference type="SAM" id="Phobius"/>
    </source>
</evidence>
<dbReference type="PROSITE" id="PS51846">
    <property type="entry name" value="CNNM"/>
    <property type="match status" value="1"/>
</dbReference>
<protein>
    <submittedName>
        <fullName evidence="13">CBS domain protein</fullName>
    </submittedName>
</protein>
<dbReference type="CDD" id="cd04590">
    <property type="entry name" value="CBS_pair_CorC_HlyC_assoc"/>
    <property type="match status" value="1"/>
</dbReference>
<feature type="domain" description="CNNM transmembrane" evidence="12">
    <location>
        <begin position="1"/>
        <end position="202"/>
    </location>
</feature>
<dbReference type="Pfam" id="PF00571">
    <property type="entry name" value="CBS"/>
    <property type="match status" value="2"/>
</dbReference>
<gene>
    <name evidence="13" type="ORF">NBG4_430013</name>
</gene>
<feature type="transmembrane region" description="Helical" evidence="10">
    <location>
        <begin position="101"/>
        <end position="121"/>
    </location>
</feature>
<proteinExistence type="predicted"/>
<evidence type="ECO:0000313" key="14">
    <source>
        <dbReference type="Proteomes" id="UP000245125"/>
    </source>
</evidence>
<dbReference type="InterPro" id="IPR036318">
    <property type="entry name" value="FAD-bd_PCMH-like_sf"/>
</dbReference>
<dbReference type="InterPro" id="IPR000644">
    <property type="entry name" value="CBS_dom"/>
</dbReference>
<evidence type="ECO:0000256" key="6">
    <source>
        <dbReference type="ARBA" id="ARBA00023122"/>
    </source>
</evidence>
<comment type="subcellular location">
    <subcellularLocation>
        <location evidence="1">Cell membrane</location>
        <topology evidence="1">Multi-pass membrane protein</topology>
    </subcellularLocation>
</comment>
<dbReference type="InterPro" id="IPR002550">
    <property type="entry name" value="CNNM"/>
</dbReference>
<keyword evidence="4" id="KW-0677">Repeat</keyword>
<keyword evidence="2" id="KW-1003">Cell membrane</keyword>
<dbReference type="GO" id="GO:0050660">
    <property type="term" value="F:flavin adenine dinucleotide binding"/>
    <property type="evidence" value="ECO:0007669"/>
    <property type="project" value="InterPro"/>
</dbReference>
<feature type="transmembrane region" description="Helical" evidence="10">
    <location>
        <begin position="6"/>
        <end position="28"/>
    </location>
</feature>
<evidence type="ECO:0000256" key="2">
    <source>
        <dbReference type="ARBA" id="ARBA00022475"/>
    </source>
</evidence>
<feature type="transmembrane region" description="Helical" evidence="10">
    <location>
        <begin position="57"/>
        <end position="81"/>
    </location>
</feature>